<dbReference type="NCBIfam" id="TIGR04056">
    <property type="entry name" value="OMP_RagA_SusC"/>
    <property type="match status" value="1"/>
</dbReference>
<comment type="similarity">
    <text evidence="7">Belongs to the TonB-dependent receptor family.</text>
</comment>
<dbReference type="RefSeq" id="WP_058699820.1">
    <property type="nucleotide sequence ID" value="NZ_CP013690.1"/>
</dbReference>
<dbReference type="InterPro" id="IPR011662">
    <property type="entry name" value="Secretin/TonB_short_N"/>
</dbReference>
<dbReference type="EMBL" id="CP013690">
    <property type="protein sequence ID" value="ALU27934.1"/>
    <property type="molecule type" value="Genomic_DNA"/>
</dbReference>
<dbReference type="InterPro" id="IPR023996">
    <property type="entry name" value="TonB-dep_OMP_SusC/RagA"/>
</dbReference>
<dbReference type="Pfam" id="PF07715">
    <property type="entry name" value="Plug"/>
    <property type="match status" value="1"/>
</dbReference>
<evidence type="ECO:0000259" key="8">
    <source>
        <dbReference type="SMART" id="SM00965"/>
    </source>
</evidence>
<evidence type="ECO:0000313" key="10">
    <source>
        <dbReference type="Proteomes" id="UP000069030"/>
    </source>
</evidence>
<dbReference type="PROSITE" id="PS52016">
    <property type="entry name" value="TONB_DEPENDENT_REC_3"/>
    <property type="match status" value="1"/>
</dbReference>
<evidence type="ECO:0000256" key="3">
    <source>
        <dbReference type="ARBA" id="ARBA00022452"/>
    </source>
</evidence>
<sequence>MYLKLFKGGKKLYTPLATALLFLQLLSMEGIYAQQKAVSPISIQINQASITDVFNSIKKQSNYTVIYSDQVTALSKKVDLNINAKDIQTVLDYLSKQYGITYQITGNTISVKLTEVKAQKIRGNVKDRQGLGVPGASIILKGTNHGVSTDLDGNFELDAVIGKDRLETSFIGYKTVETLVHSFMKIVMDEDQTSLDEIVVIGYGTQKRSDLTGAVSTVKSKDLTSYTVTDPIQALQGKVAGVSVSQNTGEPSGDFSIRIRGINSIMGGNSPLIIVDGIPQSSSTIGSYDIESMEILKDASATAIYGSRGANGVVLITTKRGKEGSAIVDYNYDYGSQRQIKKLDLMNEREWASFYNEYLVNSKILEKAPFSEEDLQKMGKGTDWQNLMFKPAPIQSHSLSISGSMNKLRYYVSGTMLNRSGIVPNSSFDKKNVRSSLDIPVKEWLDMSLQVGYTTLIGFNQSQGGGAAGSSLMSAIYAASPHFYPYEEDGSYKELRTWFPWSSHELRNPLNIVNESWYKTDNRLTNVNTSFLLKPLEGLTFKSIFGFENSDSRYESYLTENYLYSNNAAVLNARRGETYINENILNYNFNLNDLHRFDLMVAYTNQRYQSKLLEASGNTFLSDIAEVYDLGAAEIMNSPKSGFTKWVLQSYLARLNYSYNDKYYLTASIRADGSSRYSKGNQWGYFPSVALAWRVSNEEFLSEFLKRIAINDLKIRTSYGLTGSTAINPYATQNILQTGKTATGNGNYSYYAPGTVFPGDLKWETTKQWDFGLDVGLLNNRFTLTVDIYKKMTEDMLNRVFLPSSSGYKNTIRNIGSMSNKGVEITLGGSVVSTKDFEFSTQVNFSRNVNKIEKLANGDDLFGSTHTGYAAGTITILREGEALGSFYLYKDAGLDQDGKLSYVDINGDGAYTDKEDRYLAGSPFPDFTYGITTNFRYKDFELDMFWQGSKGNKVFNLSEMRNYSYSQGMNIEKSVYYNSWREGQDNSNALYPRIERVGTLRYSDRFLEDGSYFRLKNIALTYNLPVHKMAKKLFTKLSFYVSAQNILTFTKYSGVDPEVNSKKSDIDNAIDHFTYPNTKTISFGIKAQF</sequence>
<dbReference type="GO" id="GO:0009279">
    <property type="term" value="C:cell outer membrane"/>
    <property type="evidence" value="ECO:0007669"/>
    <property type="project" value="UniProtKB-SubCell"/>
</dbReference>
<dbReference type="InterPro" id="IPR008969">
    <property type="entry name" value="CarboxyPept-like_regulatory"/>
</dbReference>
<dbReference type="InterPro" id="IPR023997">
    <property type="entry name" value="TonB-dep_OMP_SusC/RagA_CS"/>
</dbReference>
<evidence type="ECO:0000256" key="2">
    <source>
        <dbReference type="ARBA" id="ARBA00022448"/>
    </source>
</evidence>
<name>A0AAI8C6L8_9FLAO</name>
<dbReference type="Pfam" id="PF07660">
    <property type="entry name" value="STN"/>
    <property type="match status" value="1"/>
</dbReference>
<dbReference type="SUPFAM" id="SSF49464">
    <property type="entry name" value="Carboxypeptidase regulatory domain-like"/>
    <property type="match status" value="1"/>
</dbReference>
<reference evidence="9 10" key="1">
    <citation type="journal article" date="2016" name="J. Zhejiang Univ. Sci. B">
        <title>Antibiotic resistance mechanisms of Myroides sp.</title>
        <authorList>
            <person name="Hu S."/>
            <person name="Yuan S."/>
            <person name="Qu H."/>
            <person name="Jiang T."/>
            <person name="Zhou Y."/>
            <person name="Wang M."/>
            <person name="Ming D."/>
        </authorList>
    </citation>
    <scope>NUCLEOTIDE SEQUENCE [LARGE SCALE GENOMIC DNA]</scope>
    <source>
        <strain evidence="9 10">PR63039</strain>
    </source>
</reference>
<dbReference type="InterPro" id="IPR037066">
    <property type="entry name" value="Plug_dom_sf"/>
</dbReference>
<dbReference type="InterPro" id="IPR036942">
    <property type="entry name" value="Beta-barrel_TonB_sf"/>
</dbReference>
<dbReference type="NCBIfam" id="TIGR04057">
    <property type="entry name" value="SusC_RagA_signa"/>
    <property type="match status" value="1"/>
</dbReference>
<dbReference type="AlphaFoldDB" id="A0AAI8C6L8"/>
<evidence type="ECO:0000313" key="9">
    <source>
        <dbReference type="EMBL" id="ALU27934.1"/>
    </source>
</evidence>
<keyword evidence="2 7" id="KW-0813">Transport</keyword>
<dbReference type="Gene3D" id="2.170.130.10">
    <property type="entry name" value="TonB-dependent receptor, plug domain"/>
    <property type="match status" value="1"/>
</dbReference>
<dbReference type="InterPro" id="IPR039426">
    <property type="entry name" value="TonB-dep_rcpt-like"/>
</dbReference>
<organism evidence="9 10">
    <name type="scientific">Myroides odoratimimus</name>
    <dbReference type="NCBI Taxonomy" id="76832"/>
    <lineage>
        <taxon>Bacteria</taxon>
        <taxon>Pseudomonadati</taxon>
        <taxon>Bacteroidota</taxon>
        <taxon>Flavobacteriia</taxon>
        <taxon>Flavobacteriales</taxon>
        <taxon>Flavobacteriaceae</taxon>
        <taxon>Myroides</taxon>
    </lineage>
</organism>
<feature type="domain" description="Secretin/TonB short N-terminal" evidence="8">
    <location>
        <begin position="63"/>
        <end position="114"/>
    </location>
</feature>
<keyword evidence="6 7" id="KW-0998">Cell outer membrane</keyword>
<keyword evidence="5 7" id="KW-0472">Membrane</keyword>
<dbReference type="Proteomes" id="UP000069030">
    <property type="component" value="Chromosome"/>
</dbReference>
<evidence type="ECO:0000256" key="6">
    <source>
        <dbReference type="ARBA" id="ARBA00023237"/>
    </source>
</evidence>
<evidence type="ECO:0000256" key="1">
    <source>
        <dbReference type="ARBA" id="ARBA00004571"/>
    </source>
</evidence>
<protein>
    <submittedName>
        <fullName evidence="9">SusC/RagA family TonB-linked outer membrane protein</fullName>
    </submittedName>
</protein>
<dbReference type="Pfam" id="PF13715">
    <property type="entry name" value="CarbopepD_reg_2"/>
    <property type="match status" value="1"/>
</dbReference>
<proteinExistence type="inferred from homology"/>
<evidence type="ECO:0000256" key="4">
    <source>
        <dbReference type="ARBA" id="ARBA00022692"/>
    </source>
</evidence>
<keyword evidence="4 7" id="KW-0812">Transmembrane</keyword>
<dbReference type="SUPFAM" id="SSF56935">
    <property type="entry name" value="Porins"/>
    <property type="match status" value="1"/>
</dbReference>
<gene>
    <name evidence="9" type="ORF">AS202_18055</name>
</gene>
<dbReference type="Gene3D" id="2.40.170.20">
    <property type="entry name" value="TonB-dependent receptor, beta-barrel domain"/>
    <property type="match status" value="1"/>
</dbReference>
<dbReference type="KEGG" id="mod:AS202_18055"/>
<dbReference type="SMART" id="SM00965">
    <property type="entry name" value="STN"/>
    <property type="match status" value="1"/>
</dbReference>
<comment type="subcellular location">
    <subcellularLocation>
        <location evidence="1 7">Cell outer membrane</location>
        <topology evidence="1 7">Multi-pass membrane protein</topology>
    </subcellularLocation>
</comment>
<dbReference type="Gene3D" id="2.60.40.1120">
    <property type="entry name" value="Carboxypeptidase-like, regulatory domain"/>
    <property type="match status" value="1"/>
</dbReference>
<dbReference type="InterPro" id="IPR012910">
    <property type="entry name" value="Plug_dom"/>
</dbReference>
<dbReference type="FunFam" id="2.170.130.10:FF:000008">
    <property type="entry name" value="SusC/RagA family TonB-linked outer membrane protein"/>
    <property type="match status" value="1"/>
</dbReference>
<evidence type="ECO:0000256" key="7">
    <source>
        <dbReference type="PROSITE-ProRule" id="PRU01360"/>
    </source>
</evidence>
<keyword evidence="3 7" id="KW-1134">Transmembrane beta strand</keyword>
<evidence type="ECO:0000256" key="5">
    <source>
        <dbReference type="ARBA" id="ARBA00023136"/>
    </source>
</evidence>
<dbReference type="Gene3D" id="3.55.50.30">
    <property type="match status" value="1"/>
</dbReference>
<accession>A0AAI8C6L8</accession>